<sequence length="449" mass="53366">MQTKFNSSFTSNSQKLCNNCGEKNEVKNNFCFNCGNQIQHHTFQNKYPSNRKKNNSNQLKKINEDFNENDPLFQSDENQQYNYPQIEDYGDKIQDEKYQQSQQQLIQQNQNNENQQFMQDQNQEGKFIQDSYYMNKNQINENKILSWKQLKQSSDFNKMNKNNNNFNNFQNGKLKSIITEISEVSNESSTKNLERNFSFNNKNNNNNLQFSKSSSSYSNKNLENSGNNFYNEDNNKIDNINNNANRNENNFQNQEQQKQIFQQQDQSLISNQQKQLQNKKDQQQLPSFINKCCRCEKKSENSCYIGQNFYGFKISCGKRFCDEHFGNSKNSYELVRKGEILVLNKNNSHEENTDLDENFIYNNNNLNIKNQLQDQLVQKQGQDQYKDFNKNEQINSYIYQRESKLLINESRFNSICNECKKKYERKFLIFEISSVLLIVAIFIYLLFVI</sequence>
<keyword evidence="2" id="KW-0472">Membrane</keyword>
<organism evidence="3 4">
    <name type="scientific">Pseudocohnilembus persalinus</name>
    <name type="common">Ciliate</name>
    <dbReference type="NCBI Taxonomy" id="266149"/>
    <lineage>
        <taxon>Eukaryota</taxon>
        <taxon>Sar</taxon>
        <taxon>Alveolata</taxon>
        <taxon>Ciliophora</taxon>
        <taxon>Intramacronucleata</taxon>
        <taxon>Oligohymenophorea</taxon>
        <taxon>Scuticociliatia</taxon>
        <taxon>Philasterida</taxon>
        <taxon>Pseudocohnilembidae</taxon>
        <taxon>Pseudocohnilembus</taxon>
    </lineage>
</organism>
<reference evidence="3 4" key="1">
    <citation type="journal article" date="2015" name="Sci. Rep.">
        <title>Genome of the facultative scuticociliatosis pathogen Pseudocohnilembus persalinus provides insight into its virulence through horizontal gene transfer.</title>
        <authorList>
            <person name="Xiong J."/>
            <person name="Wang G."/>
            <person name="Cheng J."/>
            <person name="Tian M."/>
            <person name="Pan X."/>
            <person name="Warren A."/>
            <person name="Jiang C."/>
            <person name="Yuan D."/>
            <person name="Miao W."/>
        </authorList>
    </citation>
    <scope>NUCLEOTIDE SEQUENCE [LARGE SCALE GENOMIC DNA]</scope>
    <source>
        <strain evidence="3">36N120E</strain>
    </source>
</reference>
<keyword evidence="4" id="KW-1185">Reference proteome</keyword>
<comment type="caution">
    <text evidence="3">The sequence shown here is derived from an EMBL/GenBank/DDBJ whole genome shotgun (WGS) entry which is preliminary data.</text>
</comment>
<dbReference type="Proteomes" id="UP000054937">
    <property type="component" value="Unassembled WGS sequence"/>
</dbReference>
<feature type="region of interest" description="Disordered" evidence="1">
    <location>
        <begin position="198"/>
        <end position="234"/>
    </location>
</feature>
<gene>
    <name evidence="3" type="ORF">PPERSA_00704</name>
</gene>
<evidence type="ECO:0000256" key="1">
    <source>
        <dbReference type="SAM" id="MobiDB-lite"/>
    </source>
</evidence>
<evidence type="ECO:0000313" key="4">
    <source>
        <dbReference type="Proteomes" id="UP000054937"/>
    </source>
</evidence>
<dbReference type="AlphaFoldDB" id="A0A0V0QT95"/>
<feature type="transmembrane region" description="Helical" evidence="2">
    <location>
        <begin position="427"/>
        <end position="447"/>
    </location>
</feature>
<keyword evidence="2" id="KW-1133">Transmembrane helix</keyword>
<protein>
    <submittedName>
        <fullName evidence="3">Uncharacterized protein</fullName>
    </submittedName>
</protein>
<dbReference type="InParanoid" id="A0A0V0QT95"/>
<evidence type="ECO:0000313" key="3">
    <source>
        <dbReference type="EMBL" id="KRX05403.1"/>
    </source>
</evidence>
<name>A0A0V0QT95_PSEPJ</name>
<accession>A0A0V0QT95</accession>
<feature type="compositionally biased region" description="Low complexity" evidence="1">
    <location>
        <begin position="198"/>
        <end position="225"/>
    </location>
</feature>
<dbReference type="EMBL" id="LDAU01000109">
    <property type="protein sequence ID" value="KRX05403.1"/>
    <property type="molecule type" value="Genomic_DNA"/>
</dbReference>
<keyword evidence="2" id="KW-0812">Transmembrane</keyword>
<proteinExistence type="predicted"/>
<evidence type="ECO:0000256" key="2">
    <source>
        <dbReference type="SAM" id="Phobius"/>
    </source>
</evidence>